<feature type="signal peptide" evidence="1">
    <location>
        <begin position="1"/>
        <end position="16"/>
    </location>
</feature>
<evidence type="ECO:0000256" key="1">
    <source>
        <dbReference type="SAM" id="SignalP"/>
    </source>
</evidence>
<evidence type="ECO:0000313" key="3">
    <source>
        <dbReference type="Proteomes" id="UP000054359"/>
    </source>
</evidence>
<protein>
    <submittedName>
        <fullName evidence="2">Uncharacterized protein</fullName>
    </submittedName>
</protein>
<dbReference type="EMBL" id="KK121305">
    <property type="protein sequence ID" value="KFM80179.1"/>
    <property type="molecule type" value="Genomic_DNA"/>
</dbReference>
<reference evidence="2 3" key="1">
    <citation type="submission" date="2013-11" db="EMBL/GenBank/DDBJ databases">
        <title>Genome sequencing of Stegodyphus mimosarum.</title>
        <authorList>
            <person name="Bechsgaard J."/>
        </authorList>
    </citation>
    <scope>NUCLEOTIDE SEQUENCE [LARGE SCALE GENOMIC DNA]</scope>
</reference>
<name>A0A087US40_STEMI</name>
<dbReference type="Proteomes" id="UP000054359">
    <property type="component" value="Unassembled WGS sequence"/>
</dbReference>
<proteinExistence type="predicted"/>
<keyword evidence="3" id="KW-1185">Reference proteome</keyword>
<feature type="non-terminal residue" evidence="2">
    <location>
        <position position="66"/>
    </location>
</feature>
<organism evidence="2 3">
    <name type="scientific">Stegodyphus mimosarum</name>
    <name type="common">African social velvet spider</name>
    <dbReference type="NCBI Taxonomy" id="407821"/>
    <lineage>
        <taxon>Eukaryota</taxon>
        <taxon>Metazoa</taxon>
        <taxon>Ecdysozoa</taxon>
        <taxon>Arthropoda</taxon>
        <taxon>Chelicerata</taxon>
        <taxon>Arachnida</taxon>
        <taxon>Araneae</taxon>
        <taxon>Araneomorphae</taxon>
        <taxon>Entelegynae</taxon>
        <taxon>Eresoidea</taxon>
        <taxon>Eresidae</taxon>
        <taxon>Stegodyphus</taxon>
    </lineage>
</organism>
<sequence>MLKLTVFLLVVGVAVAGVIYEEKEYPQYHYVQPVKVVAYPVQTVKVLSIPQKYVVSHGYSCDSYDC</sequence>
<accession>A0A087US40</accession>
<evidence type="ECO:0000313" key="2">
    <source>
        <dbReference type="EMBL" id="KFM80179.1"/>
    </source>
</evidence>
<gene>
    <name evidence="2" type="ORF">X975_01098</name>
</gene>
<dbReference type="AlphaFoldDB" id="A0A087US40"/>
<keyword evidence="1" id="KW-0732">Signal</keyword>
<feature type="chain" id="PRO_5001830819" evidence="1">
    <location>
        <begin position="17"/>
        <end position="66"/>
    </location>
</feature>